<dbReference type="Proteomes" id="UP000887023">
    <property type="component" value="Chromosome"/>
</dbReference>
<sequence length="88" mass="9530">MPDSTIPDSTDSIRTELHRILEDDLDLSLTDVAPSARLVDDLGIDSVAFAIGVVAIEERLGVRLTEKEIADAVSVADLEQLIRSKVIT</sequence>
<dbReference type="InterPro" id="IPR036736">
    <property type="entry name" value="ACP-like_sf"/>
</dbReference>
<dbReference type="PROSITE" id="PS50075">
    <property type="entry name" value="CARRIER"/>
    <property type="match status" value="1"/>
</dbReference>
<proteinExistence type="predicted"/>
<dbReference type="SUPFAM" id="SSF47336">
    <property type="entry name" value="ACP-like"/>
    <property type="match status" value="1"/>
</dbReference>
<dbReference type="InterPro" id="IPR009081">
    <property type="entry name" value="PP-bd_ACP"/>
</dbReference>
<reference evidence="2" key="1">
    <citation type="submission" date="2021-07" db="EMBL/GenBank/DDBJ databases">
        <title>Candidatus Kaistella beijingensis sp. nov. isolated from a municipal wastewater treatment plant is involved in sludge foaming.</title>
        <authorList>
            <person name="Song Y."/>
            <person name="Liu S.-J."/>
        </authorList>
    </citation>
    <scope>NUCLEOTIDE SEQUENCE</scope>
    <source>
        <strain evidence="2">DSM 43998</strain>
    </source>
</reference>
<dbReference type="Gene3D" id="1.10.1200.10">
    <property type="entry name" value="ACP-like"/>
    <property type="match status" value="1"/>
</dbReference>
<evidence type="ECO:0000313" key="2">
    <source>
        <dbReference type="EMBL" id="QXQ13324.1"/>
    </source>
</evidence>
<dbReference type="RefSeq" id="WP_066472381.1">
    <property type="nucleotide sequence ID" value="NZ_CBCRUZ010000016.1"/>
</dbReference>
<evidence type="ECO:0000259" key="1">
    <source>
        <dbReference type="PROSITE" id="PS50075"/>
    </source>
</evidence>
<dbReference type="EMBL" id="CP079105">
    <property type="protein sequence ID" value="QXQ13324.1"/>
    <property type="molecule type" value="Genomic_DNA"/>
</dbReference>
<accession>A0ABX8S8J4</accession>
<organism evidence="2 3">
    <name type="scientific">Skermania pinensis</name>
    <dbReference type="NCBI Taxonomy" id="39122"/>
    <lineage>
        <taxon>Bacteria</taxon>
        <taxon>Bacillati</taxon>
        <taxon>Actinomycetota</taxon>
        <taxon>Actinomycetes</taxon>
        <taxon>Mycobacteriales</taxon>
        <taxon>Gordoniaceae</taxon>
        <taxon>Skermania</taxon>
    </lineage>
</organism>
<evidence type="ECO:0000313" key="3">
    <source>
        <dbReference type="Proteomes" id="UP000887023"/>
    </source>
</evidence>
<dbReference type="Pfam" id="PF00550">
    <property type="entry name" value="PP-binding"/>
    <property type="match status" value="1"/>
</dbReference>
<feature type="domain" description="Carrier" evidence="1">
    <location>
        <begin position="11"/>
        <end position="86"/>
    </location>
</feature>
<gene>
    <name evidence="2" type="ORF">KV203_15855</name>
</gene>
<dbReference type="NCBIfam" id="NF004533">
    <property type="entry name" value="PRK05883.1"/>
    <property type="match status" value="1"/>
</dbReference>
<name>A0ABX8S8J4_9ACTN</name>
<protein>
    <submittedName>
        <fullName evidence="2">Acyl carrier protein</fullName>
    </submittedName>
</protein>
<keyword evidence="3" id="KW-1185">Reference proteome</keyword>